<dbReference type="InterPro" id="IPR011047">
    <property type="entry name" value="Quinoprotein_ADH-like_sf"/>
</dbReference>
<dbReference type="InterPro" id="IPR015915">
    <property type="entry name" value="Kelch-typ_b-propeller"/>
</dbReference>
<evidence type="ECO:0000313" key="1">
    <source>
        <dbReference type="EMBL" id="MBO0934865.1"/>
    </source>
</evidence>
<protein>
    <submittedName>
        <fullName evidence="1">Uncharacterized protein</fullName>
    </submittedName>
</protein>
<dbReference type="SUPFAM" id="SSF50998">
    <property type="entry name" value="Quinoprotein alcohol dehydrogenase-like"/>
    <property type="match status" value="1"/>
</dbReference>
<gene>
    <name evidence="1" type="ORF">J2I48_27890</name>
</gene>
<evidence type="ECO:0000313" key="2">
    <source>
        <dbReference type="Proteomes" id="UP000664795"/>
    </source>
</evidence>
<name>A0A939GC69_9BACT</name>
<dbReference type="Gene3D" id="2.120.10.80">
    <property type="entry name" value="Kelch-type beta propeller"/>
    <property type="match status" value="1"/>
</dbReference>
<accession>A0A939GC69</accession>
<dbReference type="AlphaFoldDB" id="A0A939GC69"/>
<comment type="caution">
    <text evidence="1">The sequence shown here is derived from an EMBL/GenBank/DDBJ whole genome shotgun (WGS) entry which is preliminary data.</text>
</comment>
<dbReference type="SUPFAM" id="SSF117281">
    <property type="entry name" value="Kelch motif"/>
    <property type="match status" value="1"/>
</dbReference>
<reference evidence="1 2" key="1">
    <citation type="submission" date="2021-03" db="EMBL/GenBank/DDBJ databases">
        <title>Fibrella sp. HMF5036 genome sequencing and assembly.</title>
        <authorList>
            <person name="Kang H."/>
            <person name="Kim H."/>
            <person name="Bae S."/>
            <person name="Joh K."/>
        </authorList>
    </citation>
    <scope>NUCLEOTIDE SEQUENCE [LARGE SCALE GENOMIC DNA]</scope>
    <source>
        <strain evidence="1 2">HMF5036</strain>
    </source>
</reference>
<organism evidence="1 2">
    <name type="scientific">Fibrella aquatilis</name>
    <dbReference type="NCBI Taxonomy" id="2817059"/>
    <lineage>
        <taxon>Bacteria</taxon>
        <taxon>Pseudomonadati</taxon>
        <taxon>Bacteroidota</taxon>
        <taxon>Cytophagia</taxon>
        <taxon>Cytophagales</taxon>
        <taxon>Spirosomataceae</taxon>
        <taxon>Fibrella</taxon>
    </lineage>
</organism>
<dbReference type="RefSeq" id="WP_207338831.1">
    <property type="nucleotide sequence ID" value="NZ_JAFMYU010000041.1"/>
</dbReference>
<proteinExistence type="predicted"/>
<dbReference type="Proteomes" id="UP000664795">
    <property type="component" value="Unassembled WGS sequence"/>
</dbReference>
<sequence>MPVLPLVDTGPNTLPIVFANMSLSGRSSSNAITVTSSINIQSARYVVKETGYCVSNTDSLPRLTNPNTRRIVVDKTPRQGIYNSPLPATLDSLSPGQIYYIDPYAVLDDGRILYGRHNHTKMQSTTVATAVSFRLPVRPPLLPVSFVERPPVPTPLTPSNSSPLPAYQQFIPLQDRLYAFYPTGYLQVYDPTTNNWKALSPLGTNVFATSYLVFAAGDKLFVHSSPDYWYGSNRPNPVMWEYDPAQDKWTDLGNDLGINLFNSRYLLAANGIAYFRNAYPYGMLAFDAKQKKTVAANKPTLLRINNYNGFNPLAGNTFIASVYDSNNDAQYISYDVNTDNVGMLTNLQSAAEKQGLIGSPYLVVRDSDLLTGWNVSTTMLLNSGSINATSWLRRDELIRFSTATQLVVGYYDIANMPGNANLSRRIISTGKRVFIFSTDGLSSLFTEVALP</sequence>
<dbReference type="EMBL" id="JAFMYU010000041">
    <property type="protein sequence ID" value="MBO0934865.1"/>
    <property type="molecule type" value="Genomic_DNA"/>
</dbReference>
<keyword evidence="2" id="KW-1185">Reference proteome</keyword>